<name>A0A7X6DLI4_9BACT</name>
<keyword evidence="1" id="KW-0472">Membrane</keyword>
<keyword evidence="1" id="KW-1133">Transmembrane helix</keyword>
<sequence>MATSISQETVPVRQSVPADLIFFGVLMILSGIMDTYIILANPAYGLPVFGMKLTGGVGWFFKFLSPVLHFASGYGAILGRRWAYPLFMFYSLYGLASATVSRLVLPPPHRIRTVFMIVLVLFMIYLYARRKAFRN</sequence>
<evidence type="ECO:0000313" key="3">
    <source>
        <dbReference type="Proteomes" id="UP000534783"/>
    </source>
</evidence>
<feature type="transmembrane region" description="Helical" evidence="1">
    <location>
        <begin position="86"/>
        <end position="105"/>
    </location>
</feature>
<proteinExistence type="predicted"/>
<feature type="transmembrane region" description="Helical" evidence="1">
    <location>
        <begin position="20"/>
        <end position="39"/>
    </location>
</feature>
<feature type="transmembrane region" description="Helical" evidence="1">
    <location>
        <begin position="111"/>
        <end position="128"/>
    </location>
</feature>
<protein>
    <submittedName>
        <fullName evidence="2">Uncharacterized protein</fullName>
    </submittedName>
</protein>
<keyword evidence="1" id="KW-0812">Transmembrane</keyword>
<organism evidence="2 3">
    <name type="scientific">Candidatus Manganitrophus noduliformans</name>
    <dbReference type="NCBI Taxonomy" id="2606439"/>
    <lineage>
        <taxon>Bacteria</taxon>
        <taxon>Pseudomonadati</taxon>
        <taxon>Nitrospirota</taxon>
        <taxon>Nitrospiria</taxon>
        <taxon>Candidatus Troglogloeales</taxon>
        <taxon>Candidatus Manganitrophaceae</taxon>
        <taxon>Candidatus Manganitrophus</taxon>
    </lineage>
</organism>
<accession>A0A7X6DLI4</accession>
<evidence type="ECO:0000313" key="2">
    <source>
        <dbReference type="EMBL" id="NKE69307.1"/>
    </source>
</evidence>
<evidence type="ECO:0000256" key="1">
    <source>
        <dbReference type="SAM" id="Phobius"/>
    </source>
</evidence>
<dbReference type="RefSeq" id="WP_168057619.1">
    <property type="nucleotide sequence ID" value="NZ_VTOW01000001.1"/>
</dbReference>
<dbReference type="EMBL" id="VTOW01000001">
    <property type="protein sequence ID" value="NKE69307.1"/>
    <property type="molecule type" value="Genomic_DNA"/>
</dbReference>
<comment type="caution">
    <text evidence="2">The sequence shown here is derived from an EMBL/GenBank/DDBJ whole genome shotgun (WGS) entry which is preliminary data.</text>
</comment>
<feature type="transmembrane region" description="Helical" evidence="1">
    <location>
        <begin position="59"/>
        <end position="79"/>
    </location>
</feature>
<gene>
    <name evidence="2" type="ORF">MNODULE_00885</name>
</gene>
<keyword evidence="3" id="KW-1185">Reference proteome</keyword>
<dbReference type="AlphaFoldDB" id="A0A7X6DLI4"/>
<dbReference type="Proteomes" id="UP000534783">
    <property type="component" value="Unassembled WGS sequence"/>
</dbReference>
<reference evidence="2 3" key="1">
    <citation type="journal article" date="2020" name="Nature">
        <title>Bacterial chemolithoautotrophy via manganese oxidation.</title>
        <authorList>
            <person name="Yu H."/>
            <person name="Leadbetter J.R."/>
        </authorList>
    </citation>
    <scope>NUCLEOTIDE SEQUENCE [LARGE SCALE GENOMIC DNA]</scope>
    <source>
        <strain evidence="2 3">Mn-1</strain>
    </source>
</reference>